<keyword evidence="9 11" id="KW-0456">Lyase</keyword>
<dbReference type="InterPro" id="IPR032466">
    <property type="entry name" value="Metal_Hydrolase"/>
</dbReference>
<dbReference type="Pfam" id="PF04909">
    <property type="entry name" value="Amidohydro_2"/>
    <property type="match status" value="1"/>
</dbReference>
<dbReference type="EC" id="4.1.1.45" evidence="4"/>
<comment type="similarity">
    <text evidence="2">Belongs to the metallo-dependent hydrolases superfamily. ACMSD family.</text>
</comment>
<sequence>MPRSLPDTSQFDDTSNRNEWINFRPHKPPPSSSESSSPFQKLDMYVGRRFFQTVEANCFDPETRIKEMDASGVSVQVLGTILVLFSYDKPIKPTDVAAAVEELKREKGLGLRGVEIGTETNGRELDDLDMGPFWKACEEPSETALTLHAIVSSAVLVRHPKLRLCFALAGGAHLPLLGRIQHGCDCRPDLVAHKSGGTSPTHQVAFGQRNVRIDGLVHDPDLLEYMCKKIGPERVIMGSDYPFPLGQVPLPEQMISTDERGYPHFKMNASLTL</sequence>
<dbReference type="PANTHER" id="PTHR21240">
    <property type="entry name" value="2-AMINO-3-CARBOXYLMUCONATE-6-SEMIALDEHYDE DECARBOXYLASE"/>
    <property type="match status" value="1"/>
</dbReference>
<gene>
    <name evidence="14" type="ORF">MAC_01332</name>
</gene>
<dbReference type="STRING" id="655827.E9DUN4"/>
<evidence type="ECO:0000256" key="6">
    <source>
        <dbReference type="ARBA" id="ARBA00022723"/>
    </source>
</evidence>
<dbReference type="EMBL" id="GL698474">
    <property type="protein sequence ID" value="EFY92696.1"/>
    <property type="molecule type" value="Genomic_DNA"/>
</dbReference>
<feature type="compositionally biased region" description="Polar residues" evidence="12">
    <location>
        <begin position="1"/>
        <end position="19"/>
    </location>
</feature>
<dbReference type="GO" id="GO:0046872">
    <property type="term" value="F:metal ion binding"/>
    <property type="evidence" value="ECO:0007669"/>
    <property type="project" value="UniProtKB-KW"/>
</dbReference>
<organism evidence="15">
    <name type="scientific">Metarhizium acridum (strain CQMa 102)</name>
    <dbReference type="NCBI Taxonomy" id="655827"/>
    <lineage>
        <taxon>Eukaryota</taxon>
        <taxon>Fungi</taxon>
        <taxon>Dikarya</taxon>
        <taxon>Ascomycota</taxon>
        <taxon>Pezizomycotina</taxon>
        <taxon>Sordariomycetes</taxon>
        <taxon>Hypocreomycetidae</taxon>
        <taxon>Hypocreales</taxon>
        <taxon>Clavicipitaceae</taxon>
        <taxon>Metarhizium</taxon>
    </lineage>
</organism>
<dbReference type="GO" id="GO:0019748">
    <property type="term" value="P:secondary metabolic process"/>
    <property type="evidence" value="ECO:0007669"/>
    <property type="project" value="TreeGrafter"/>
</dbReference>
<keyword evidence="8" id="KW-0862">Zinc</keyword>
<protein>
    <recommendedName>
        <fullName evidence="5">2-amino-3-carboxymuconate-6-semialdehyde decarboxylase</fullName>
        <ecNumber evidence="4">4.1.1.45</ecNumber>
    </recommendedName>
    <alternativeName>
        <fullName evidence="10">Picolinate carboxylase</fullName>
    </alternativeName>
</protein>
<evidence type="ECO:0000256" key="8">
    <source>
        <dbReference type="ARBA" id="ARBA00022833"/>
    </source>
</evidence>
<reference evidence="14 15" key="1">
    <citation type="journal article" date="2011" name="PLoS Genet.">
        <title>Genome sequencing and comparative transcriptomics of the model entomopathogenic fungi Metarhizium anisopliae and M. acridum.</title>
        <authorList>
            <person name="Gao Q."/>
            <person name="Jin K."/>
            <person name="Ying S.H."/>
            <person name="Zhang Y."/>
            <person name="Xiao G."/>
            <person name="Shang Y."/>
            <person name="Duan Z."/>
            <person name="Hu X."/>
            <person name="Xie X.Q."/>
            <person name="Zhou G."/>
            <person name="Peng G."/>
            <person name="Luo Z."/>
            <person name="Huang W."/>
            <person name="Wang B."/>
            <person name="Fang W."/>
            <person name="Wang S."/>
            <person name="Zhong Y."/>
            <person name="Ma L.J."/>
            <person name="St Leger R.J."/>
            <person name="Zhao G.P."/>
            <person name="Pei Y."/>
            <person name="Feng M.G."/>
            <person name="Xia Y."/>
            <person name="Wang C."/>
        </authorList>
    </citation>
    <scope>NUCLEOTIDE SEQUENCE [LARGE SCALE GENOMIC DNA]</scope>
    <source>
        <strain evidence="14 15">CQMa 102</strain>
    </source>
</reference>
<proteinExistence type="inferred from homology"/>
<keyword evidence="6" id="KW-0479">Metal-binding</keyword>
<evidence type="ECO:0000256" key="3">
    <source>
        <dbReference type="ARBA" id="ARBA00011245"/>
    </source>
</evidence>
<name>E9DUN4_METAQ</name>
<feature type="region of interest" description="Disordered" evidence="12">
    <location>
        <begin position="1"/>
        <end position="38"/>
    </location>
</feature>
<evidence type="ECO:0000313" key="14">
    <source>
        <dbReference type="EMBL" id="EFY92696.1"/>
    </source>
</evidence>
<dbReference type="KEGG" id="maw:19245643"/>
<dbReference type="AlphaFoldDB" id="E9DUN4"/>
<dbReference type="GO" id="GO:0016787">
    <property type="term" value="F:hydrolase activity"/>
    <property type="evidence" value="ECO:0007669"/>
    <property type="project" value="InterPro"/>
</dbReference>
<dbReference type="Proteomes" id="UP000002499">
    <property type="component" value="Unassembled WGS sequence"/>
</dbReference>
<dbReference type="PANTHER" id="PTHR21240:SF27">
    <property type="entry name" value="2-AMINO-3-CARBOXYMUCONATE-6-SEMIALDEHYDE DECARBOXYLASE"/>
    <property type="match status" value="1"/>
</dbReference>
<evidence type="ECO:0000256" key="4">
    <source>
        <dbReference type="ARBA" id="ARBA00012365"/>
    </source>
</evidence>
<evidence type="ECO:0000256" key="12">
    <source>
        <dbReference type="SAM" id="MobiDB-lite"/>
    </source>
</evidence>
<evidence type="ECO:0000256" key="10">
    <source>
        <dbReference type="ARBA" id="ARBA00031120"/>
    </source>
</evidence>
<dbReference type="OrthoDB" id="2832284at2759"/>
<comment type="pathway">
    <text evidence="1">Secondary metabolite metabolism; quinolate metabolism.</text>
</comment>
<keyword evidence="7 11" id="KW-0210">Decarboxylase</keyword>
<dbReference type="HOGENOM" id="CLU_1019695_0_0_1"/>
<dbReference type="GeneID" id="19245643"/>
<keyword evidence="15" id="KW-1185">Reference proteome</keyword>
<dbReference type="InterPro" id="IPR006680">
    <property type="entry name" value="Amidohydro-rel"/>
</dbReference>
<evidence type="ECO:0000256" key="9">
    <source>
        <dbReference type="ARBA" id="ARBA00023239"/>
    </source>
</evidence>
<dbReference type="eggNOG" id="KOG4245">
    <property type="taxonomic scope" value="Eukaryota"/>
</dbReference>
<dbReference type="OMA" id="IMFASDY"/>
<dbReference type="GO" id="GO:0005829">
    <property type="term" value="C:cytosol"/>
    <property type="evidence" value="ECO:0007669"/>
    <property type="project" value="TreeGrafter"/>
</dbReference>
<evidence type="ECO:0000259" key="13">
    <source>
        <dbReference type="Pfam" id="PF04909"/>
    </source>
</evidence>
<evidence type="ECO:0000256" key="7">
    <source>
        <dbReference type="ARBA" id="ARBA00022793"/>
    </source>
</evidence>
<evidence type="ECO:0000256" key="11">
    <source>
        <dbReference type="RuleBase" id="RU366045"/>
    </source>
</evidence>
<accession>E9DUN4</accession>
<evidence type="ECO:0000256" key="1">
    <source>
        <dbReference type="ARBA" id="ARBA00005079"/>
    </source>
</evidence>
<dbReference type="GO" id="GO:0001760">
    <property type="term" value="F:aminocarboxymuconate-semialdehyde decarboxylase activity"/>
    <property type="evidence" value="ECO:0007669"/>
    <property type="project" value="UniProtKB-EC"/>
</dbReference>
<dbReference type="SUPFAM" id="SSF51556">
    <property type="entry name" value="Metallo-dependent hydrolases"/>
    <property type="match status" value="1"/>
</dbReference>
<dbReference type="InParanoid" id="E9DUN4"/>
<dbReference type="InterPro" id="IPR032465">
    <property type="entry name" value="ACMSD"/>
</dbReference>
<comment type="subunit">
    <text evidence="3">Monomer.</text>
</comment>
<feature type="domain" description="Amidohydrolase-related" evidence="13">
    <location>
        <begin position="94"/>
        <end position="250"/>
    </location>
</feature>
<evidence type="ECO:0000256" key="5">
    <source>
        <dbReference type="ARBA" id="ARBA00021214"/>
    </source>
</evidence>
<evidence type="ECO:0000256" key="2">
    <source>
        <dbReference type="ARBA" id="ARBA00005871"/>
    </source>
</evidence>
<evidence type="ECO:0000313" key="15">
    <source>
        <dbReference type="Proteomes" id="UP000002499"/>
    </source>
</evidence>
<dbReference type="Gene3D" id="3.20.20.140">
    <property type="entry name" value="Metal-dependent hydrolases"/>
    <property type="match status" value="2"/>
</dbReference>